<comment type="caution">
    <text evidence="1">The sequence shown here is derived from an EMBL/GenBank/DDBJ whole genome shotgun (WGS) entry which is preliminary data.</text>
</comment>
<organism evidence="1">
    <name type="scientific">marine sediment metagenome</name>
    <dbReference type="NCBI Taxonomy" id="412755"/>
    <lineage>
        <taxon>unclassified sequences</taxon>
        <taxon>metagenomes</taxon>
        <taxon>ecological metagenomes</taxon>
    </lineage>
</organism>
<sequence length="84" mass="9765">MAETKTIYYDGCSCEITHGPLHTFQLGDHPDCWYTIYRDNNGDEINSDILNEALDTMDKACKAIRPYFIESIKRFKKRLKTKTA</sequence>
<protein>
    <submittedName>
        <fullName evidence="1">Uncharacterized protein</fullName>
    </submittedName>
</protein>
<evidence type="ECO:0000313" key="1">
    <source>
        <dbReference type="EMBL" id="KKL12195.1"/>
    </source>
</evidence>
<name>A0A0F9AS14_9ZZZZ</name>
<dbReference type="EMBL" id="LAZR01041357">
    <property type="protein sequence ID" value="KKL12195.1"/>
    <property type="molecule type" value="Genomic_DNA"/>
</dbReference>
<gene>
    <name evidence="1" type="ORF">LCGC14_2538200</name>
</gene>
<proteinExistence type="predicted"/>
<accession>A0A0F9AS14</accession>
<dbReference type="AlphaFoldDB" id="A0A0F9AS14"/>
<reference evidence="1" key="1">
    <citation type="journal article" date="2015" name="Nature">
        <title>Complex archaea that bridge the gap between prokaryotes and eukaryotes.</title>
        <authorList>
            <person name="Spang A."/>
            <person name="Saw J.H."/>
            <person name="Jorgensen S.L."/>
            <person name="Zaremba-Niedzwiedzka K."/>
            <person name="Martijn J."/>
            <person name="Lind A.E."/>
            <person name="van Eijk R."/>
            <person name="Schleper C."/>
            <person name="Guy L."/>
            <person name="Ettema T.J."/>
        </authorList>
    </citation>
    <scope>NUCLEOTIDE SEQUENCE</scope>
</reference>